<keyword evidence="3" id="KW-1185">Reference proteome</keyword>
<evidence type="ECO:0000256" key="1">
    <source>
        <dbReference type="SAM" id="MobiDB-lite"/>
    </source>
</evidence>
<organism evidence="2 3">
    <name type="scientific">Petrolisthes manimaculis</name>
    <dbReference type="NCBI Taxonomy" id="1843537"/>
    <lineage>
        <taxon>Eukaryota</taxon>
        <taxon>Metazoa</taxon>
        <taxon>Ecdysozoa</taxon>
        <taxon>Arthropoda</taxon>
        <taxon>Crustacea</taxon>
        <taxon>Multicrustacea</taxon>
        <taxon>Malacostraca</taxon>
        <taxon>Eumalacostraca</taxon>
        <taxon>Eucarida</taxon>
        <taxon>Decapoda</taxon>
        <taxon>Pleocyemata</taxon>
        <taxon>Anomura</taxon>
        <taxon>Galatheoidea</taxon>
        <taxon>Porcellanidae</taxon>
        <taxon>Petrolisthes</taxon>
    </lineage>
</organism>
<feature type="compositionally biased region" description="Acidic residues" evidence="1">
    <location>
        <begin position="27"/>
        <end position="36"/>
    </location>
</feature>
<feature type="compositionally biased region" description="Basic residues" evidence="1">
    <location>
        <begin position="74"/>
        <end position="83"/>
    </location>
</feature>
<evidence type="ECO:0000313" key="2">
    <source>
        <dbReference type="EMBL" id="KAK4324305.1"/>
    </source>
</evidence>
<comment type="caution">
    <text evidence="2">The sequence shown here is derived from an EMBL/GenBank/DDBJ whole genome shotgun (WGS) entry which is preliminary data.</text>
</comment>
<feature type="region of interest" description="Disordered" evidence="1">
    <location>
        <begin position="164"/>
        <end position="211"/>
    </location>
</feature>
<dbReference type="Proteomes" id="UP001292094">
    <property type="component" value="Unassembled WGS sequence"/>
</dbReference>
<gene>
    <name evidence="2" type="ORF">Pmani_005052</name>
</gene>
<dbReference type="AlphaFoldDB" id="A0AAE1UML5"/>
<sequence length="241" mass="26420">MSEVDSQWSEEEEEESSKDNWVNIDTTDQDTMDSQDGDQKSKTLRMMSLEFNSATIPEGSVPLTNKRVVRSLRLVRKRKRKRKSEVLDQTTENAPRASISTPTPPSPSSLHTSSINPITSALKKVDETPATLVKTRSTHSEAKIEDVHCTLGKTRAKARGRLLMEGEEGNDSGTESPVPVVTPKGRSKSRLSSEEDSQAGTTTIDQGSASKSRVKAVTGIIFVVALSGYDLVLAEDEEMNR</sequence>
<evidence type="ECO:0000313" key="3">
    <source>
        <dbReference type="Proteomes" id="UP001292094"/>
    </source>
</evidence>
<name>A0AAE1UML5_9EUCA</name>
<feature type="compositionally biased region" description="Polar residues" evidence="1">
    <location>
        <begin position="198"/>
        <end position="211"/>
    </location>
</feature>
<dbReference type="EMBL" id="JAWZYT010000372">
    <property type="protein sequence ID" value="KAK4324305.1"/>
    <property type="molecule type" value="Genomic_DNA"/>
</dbReference>
<feature type="region of interest" description="Disordered" evidence="1">
    <location>
        <begin position="74"/>
        <end position="114"/>
    </location>
</feature>
<proteinExistence type="predicted"/>
<reference evidence="2" key="1">
    <citation type="submission" date="2023-11" db="EMBL/GenBank/DDBJ databases">
        <title>Genome assemblies of two species of porcelain crab, Petrolisthes cinctipes and Petrolisthes manimaculis (Anomura: Porcellanidae).</title>
        <authorList>
            <person name="Angst P."/>
        </authorList>
    </citation>
    <scope>NUCLEOTIDE SEQUENCE</scope>
    <source>
        <strain evidence="2">PB745_02</strain>
        <tissue evidence="2">Gill</tissue>
    </source>
</reference>
<accession>A0AAE1UML5</accession>
<protein>
    <submittedName>
        <fullName evidence="2">Uncharacterized protein</fullName>
    </submittedName>
</protein>
<feature type="region of interest" description="Disordered" evidence="1">
    <location>
        <begin position="1"/>
        <end position="45"/>
    </location>
</feature>